<keyword evidence="6" id="KW-1185">Reference proteome</keyword>
<keyword evidence="2" id="KW-0680">Restriction system</keyword>
<dbReference type="Gene3D" id="3.90.220.20">
    <property type="entry name" value="DNA methylase specificity domains"/>
    <property type="match status" value="2"/>
</dbReference>
<comment type="caution">
    <text evidence="5">The sequence shown here is derived from an EMBL/GenBank/DDBJ whole genome shotgun (WGS) entry which is preliminary data.</text>
</comment>
<dbReference type="OrthoDB" id="164285at2"/>
<dbReference type="Proteomes" id="UP000319949">
    <property type="component" value="Unassembled WGS sequence"/>
</dbReference>
<evidence type="ECO:0000256" key="1">
    <source>
        <dbReference type="ARBA" id="ARBA00010923"/>
    </source>
</evidence>
<evidence type="ECO:0000313" key="5">
    <source>
        <dbReference type="EMBL" id="TWB07463.1"/>
    </source>
</evidence>
<proteinExistence type="inferred from homology"/>
<dbReference type="PANTHER" id="PTHR30408">
    <property type="entry name" value="TYPE-1 RESTRICTION ENZYME ECOKI SPECIFICITY PROTEIN"/>
    <property type="match status" value="1"/>
</dbReference>
<evidence type="ECO:0000256" key="3">
    <source>
        <dbReference type="ARBA" id="ARBA00023125"/>
    </source>
</evidence>
<organism evidence="5 6">
    <name type="scientific">Bradyrhizobium stylosanthis</name>
    <dbReference type="NCBI Taxonomy" id="1803665"/>
    <lineage>
        <taxon>Bacteria</taxon>
        <taxon>Pseudomonadati</taxon>
        <taxon>Pseudomonadota</taxon>
        <taxon>Alphaproteobacteria</taxon>
        <taxon>Hyphomicrobiales</taxon>
        <taxon>Nitrobacteraceae</taxon>
        <taxon>Bradyrhizobium</taxon>
    </lineage>
</organism>
<dbReference type="GO" id="GO:0009307">
    <property type="term" value="P:DNA restriction-modification system"/>
    <property type="evidence" value="ECO:0007669"/>
    <property type="project" value="UniProtKB-KW"/>
</dbReference>
<accession>A0A560EDK2</accession>
<dbReference type="InterPro" id="IPR044946">
    <property type="entry name" value="Restrct_endonuc_typeI_TRD_sf"/>
</dbReference>
<dbReference type="SUPFAM" id="SSF116734">
    <property type="entry name" value="DNA methylase specificity domain"/>
    <property type="match status" value="2"/>
</dbReference>
<dbReference type="PANTHER" id="PTHR30408:SF13">
    <property type="entry name" value="TYPE I RESTRICTION ENZYME HINDI SPECIFICITY SUBUNIT"/>
    <property type="match status" value="1"/>
</dbReference>
<dbReference type="GO" id="GO:0003677">
    <property type="term" value="F:DNA binding"/>
    <property type="evidence" value="ECO:0007669"/>
    <property type="project" value="UniProtKB-KW"/>
</dbReference>
<feature type="domain" description="Type I restriction modification DNA specificity" evidence="4">
    <location>
        <begin position="36"/>
        <end position="191"/>
    </location>
</feature>
<dbReference type="AlphaFoldDB" id="A0A560EDK2"/>
<evidence type="ECO:0000313" key="6">
    <source>
        <dbReference type="Proteomes" id="UP000319949"/>
    </source>
</evidence>
<dbReference type="InterPro" id="IPR052021">
    <property type="entry name" value="Type-I_RS_S_subunit"/>
</dbReference>
<evidence type="ECO:0000256" key="2">
    <source>
        <dbReference type="ARBA" id="ARBA00022747"/>
    </source>
</evidence>
<evidence type="ECO:0000259" key="4">
    <source>
        <dbReference type="Pfam" id="PF01420"/>
    </source>
</evidence>
<gene>
    <name evidence="5" type="ORF">FBZ96_1011287</name>
</gene>
<name>A0A560EDK2_9BRAD</name>
<dbReference type="Pfam" id="PF01420">
    <property type="entry name" value="Methylase_S"/>
    <property type="match status" value="1"/>
</dbReference>
<reference evidence="5 6" key="1">
    <citation type="submission" date="2019-06" db="EMBL/GenBank/DDBJ databases">
        <title>Genomic Encyclopedia of Type Strains, Phase IV (KMG-V): Genome sequencing to study the core and pangenomes of soil and plant-associated prokaryotes.</title>
        <authorList>
            <person name="Whitman W."/>
        </authorList>
    </citation>
    <scope>NUCLEOTIDE SEQUENCE [LARGE SCALE GENOMIC DNA]</scope>
    <source>
        <strain evidence="5 6">BR 510</strain>
    </source>
</reference>
<dbReference type="EMBL" id="VITK01000001">
    <property type="protein sequence ID" value="TWB07463.1"/>
    <property type="molecule type" value="Genomic_DNA"/>
</dbReference>
<comment type="similarity">
    <text evidence="1">Belongs to the type-I restriction system S methylase family.</text>
</comment>
<sequence length="447" mass="48854">MAGEWGRVPLGSLAAEHDGAVAIGPFGSAMKSEVYVPSGVPVIRGTNISSDRELGGEWVYISEAFADAMPRCVVRAGDLVFPHRGSIGEVALVPSNRDRYFLSTSCMKITLDRQKADPRYVAYYFKSDAGRAEIMRFASQVGTPGIGQPLTSLRQFNLPAPPVYVQEAIADLLSHLDDKIDLNRRMAETLEGTIRTLFKSWFVDFDPVHAKIEGRPSDLSDELAALFSDSFGEDGLPSGWYRQKLTKFLTVTKGNSYKSVHLAPSQTALVTLKSFMRGGGYRADGLKSFTGPYKEAQIVKPGELIVAGTDVTQAAEVIGQPALVQADDRYSVLVASLDTFILRACSHAPWLWSLFLAEQGFPSFARGYTTGTTVLHLSPKVFDDFAFVVPSNSALIARAEQALGDIQARITHLSQESRVLAKLRDTLLPKLISGELRITEAERKVFA</sequence>
<dbReference type="InterPro" id="IPR000055">
    <property type="entry name" value="Restrct_endonuc_typeI_TRD"/>
</dbReference>
<keyword evidence="3" id="KW-0238">DNA-binding</keyword>
<protein>
    <submittedName>
        <fullName evidence="5">Type I restriction enzyme S subunit</fullName>
    </submittedName>
</protein>